<proteinExistence type="predicted"/>
<dbReference type="Proteomes" id="UP000275865">
    <property type="component" value="Unassembled WGS sequence"/>
</dbReference>
<dbReference type="AlphaFoldDB" id="A0A3A9Y9D8"/>
<organism evidence="2 3">
    <name type="scientific">Micromonospora musae</name>
    <dbReference type="NCBI Taxonomy" id="1894970"/>
    <lineage>
        <taxon>Bacteria</taxon>
        <taxon>Bacillati</taxon>
        <taxon>Actinomycetota</taxon>
        <taxon>Actinomycetes</taxon>
        <taxon>Micromonosporales</taxon>
        <taxon>Micromonosporaceae</taxon>
        <taxon>Micromonospora</taxon>
    </lineage>
</organism>
<dbReference type="EMBL" id="RAZT01000004">
    <property type="protein sequence ID" value="RKN33889.1"/>
    <property type="molecule type" value="Genomic_DNA"/>
</dbReference>
<evidence type="ECO:0008006" key="4">
    <source>
        <dbReference type="Google" id="ProtNLM"/>
    </source>
</evidence>
<feature type="region of interest" description="Disordered" evidence="1">
    <location>
        <begin position="473"/>
        <end position="501"/>
    </location>
</feature>
<name>A0A3A9Y9D8_9ACTN</name>
<evidence type="ECO:0000256" key="1">
    <source>
        <dbReference type="SAM" id="MobiDB-lite"/>
    </source>
</evidence>
<evidence type="ECO:0000313" key="2">
    <source>
        <dbReference type="EMBL" id="RKN33889.1"/>
    </source>
</evidence>
<gene>
    <name evidence="2" type="ORF">D7044_09255</name>
</gene>
<accession>A0A3A9Y9D8</accession>
<evidence type="ECO:0000313" key="3">
    <source>
        <dbReference type="Proteomes" id="UP000275865"/>
    </source>
</evidence>
<reference evidence="2 3" key="1">
    <citation type="submission" date="2018-09" db="EMBL/GenBank/DDBJ databases">
        <title>Micromonospora sp. nov. MS1-9, isolated from a root of Musa sp.</title>
        <authorList>
            <person name="Kuncharoen N."/>
            <person name="Kudo T."/>
            <person name="Ohkuma M."/>
            <person name="Yuki M."/>
            <person name="Tanasupawat S."/>
        </authorList>
    </citation>
    <scope>NUCLEOTIDE SEQUENCE [LARGE SCALE GENOMIC DNA]</scope>
    <source>
        <strain evidence="2 3">MS1-9</strain>
    </source>
</reference>
<protein>
    <recommendedName>
        <fullName evidence="4">Limonene hydroxylase</fullName>
    </recommendedName>
</protein>
<sequence>MQLAEGSELDDVVLPDEEHVAGQLKFASGAWDGVVSHHVAIRETDVAGSLFAAVKAVAAGGWLARRQFARLYERAKSTDDLLSAIDSLLGRIRESSIDGGRLHKVAMHLATDSAHRGPVKLGIALLGLFPADLHREVLLTLGRHEEFTLYAAVALDNGQDHADDDLWHLAKQVRGWGRIHLVERLAGTERREILDWVLREGFRNTVMDEYLAYLAASRGDLLAALSADEVDDQLLRATGDLLMALFAGGPAQDIHDYTDGAAVTRIYLTLMRDRASDLQHLLAVGAIRDFVSDSAPSQGWPDGGWDEAARLQFAAECQQLIGRAGWPPMALEALESADPVMFWRAERACNILGISTLHTLLQQLRVEPLESGKWFSAIRQVDRDSIGEVIDLAVEVLPLEEIASGPGGELGLGRQWAAHQCLDFLVQDLDKWPGVGWPLIAASIASPVIRNRNMSVRTLAAWPRSAWPSDAESRLRQAISAEPEQDVKQRMSAALEGRPLD</sequence>
<comment type="caution">
    <text evidence="2">The sequence shown here is derived from an EMBL/GenBank/DDBJ whole genome shotgun (WGS) entry which is preliminary data.</text>
</comment>